<keyword evidence="3" id="KW-0238">DNA-binding</keyword>
<accession>A0A2S3WFW9</accession>
<dbReference type="Pfam" id="PF03466">
    <property type="entry name" value="LysR_substrate"/>
    <property type="match status" value="1"/>
</dbReference>
<comment type="similarity">
    <text evidence="1">Belongs to the LysR transcriptional regulatory family.</text>
</comment>
<name>A0A2S3WFW9_PSEPU</name>
<evidence type="ECO:0000259" key="5">
    <source>
        <dbReference type="PROSITE" id="PS50931"/>
    </source>
</evidence>
<protein>
    <recommendedName>
        <fullName evidence="5">HTH lysR-type domain-containing protein</fullName>
    </recommendedName>
</protein>
<dbReference type="SUPFAM" id="SSF53850">
    <property type="entry name" value="Periplasmic binding protein-like II"/>
    <property type="match status" value="1"/>
</dbReference>
<dbReference type="InterPro" id="IPR000847">
    <property type="entry name" value="LysR_HTH_N"/>
</dbReference>
<dbReference type="CDD" id="cd08432">
    <property type="entry name" value="PBP2_GcdR_TrpI_HvrB_AmpR_like"/>
    <property type="match status" value="1"/>
</dbReference>
<dbReference type="InterPro" id="IPR058163">
    <property type="entry name" value="LysR-type_TF_proteobact-type"/>
</dbReference>
<dbReference type="GO" id="GO:0006351">
    <property type="term" value="P:DNA-templated transcription"/>
    <property type="evidence" value="ECO:0007669"/>
    <property type="project" value="TreeGrafter"/>
</dbReference>
<dbReference type="Gene3D" id="3.40.190.10">
    <property type="entry name" value="Periplasmic binding protein-like II"/>
    <property type="match status" value="2"/>
</dbReference>
<dbReference type="GO" id="GO:0003700">
    <property type="term" value="F:DNA-binding transcription factor activity"/>
    <property type="evidence" value="ECO:0007669"/>
    <property type="project" value="InterPro"/>
</dbReference>
<comment type="caution">
    <text evidence="6">The sequence shown here is derived from an EMBL/GenBank/DDBJ whole genome shotgun (WGS) entry which is preliminary data.</text>
</comment>
<dbReference type="PANTHER" id="PTHR30537:SF26">
    <property type="entry name" value="GLYCINE CLEAVAGE SYSTEM TRANSCRIPTIONAL ACTIVATOR"/>
    <property type="match status" value="1"/>
</dbReference>
<dbReference type="PANTHER" id="PTHR30537">
    <property type="entry name" value="HTH-TYPE TRANSCRIPTIONAL REGULATOR"/>
    <property type="match status" value="1"/>
</dbReference>
<evidence type="ECO:0000256" key="1">
    <source>
        <dbReference type="ARBA" id="ARBA00009437"/>
    </source>
</evidence>
<gene>
    <name evidence="6" type="ORF">BGP80_18485</name>
</gene>
<feature type="domain" description="HTH lysR-type" evidence="5">
    <location>
        <begin position="13"/>
        <end position="68"/>
    </location>
</feature>
<dbReference type="PROSITE" id="PS50931">
    <property type="entry name" value="HTH_LYSR"/>
    <property type="match status" value="1"/>
</dbReference>
<evidence type="ECO:0000313" key="6">
    <source>
        <dbReference type="EMBL" id="POF89836.1"/>
    </source>
</evidence>
<dbReference type="PRINTS" id="PR00039">
    <property type="entry name" value="HTHLYSR"/>
</dbReference>
<dbReference type="InterPro" id="IPR005119">
    <property type="entry name" value="LysR_subst-bd"/>
</dbReference>
<sequence length="315" mass="33285">MSTAKRRTAPSVINHLLAFEAAARLGSFRAAGEALSVTQGAVAQQVRTLEEKLGMALFERLPRGLCTTPQGREYLQRVQQALHIIEDATTELLAQGAPGDPHQVVLSTTPAFASRWLIPRLGRLAAAHPQIALMIDASDSTRPLTGKGAVDMAVRWGTAPFAGCHARHLLVGQALPVCAPSLRNAGDWQVPADLASAPLVSDSHNNWKRWFDHYGQPGTRFTGPAFSQTILAIEGAEQGMGIALVPALLVANALQAGTLVLALAGHELPTGAGFYILTGEAAAVGSAAALVTQWLEQEAAEPGQLQQVVSREPRS</sequence>
<reference evidence="6 7" key="1">
    <citation type="submission" date="2016-08" db="EMBL/GenBank/DDBJ databases">
        <authorList>
            <person name="Seilhamer J.J."/>
        </authorList>
    </citation>
    <scope>NUCLEOTIDE SEQUENCE [LARGE SCALE GENOMIC DNA]</scope>
    <source>
        <strain evidence="6 7">KT-27</strain>
    </source>
</reference>
<dbReference type="EMBL" id="MIND01000018">
    <property type="protein sequence ID" value="POF89836.1"/>
    <property type="molecule type" value="Genomic_DNA"/>
</dbReference>
<proteinExistence type="inferred from homology"/>
<organism evidence="6 7">
    <name type="scientific">Pseudomonas putida</name>
    <name type="common">Arthrobacter siderocapsulatus</name>
    <dbReference type="NCBI Taxonomy" id="303"/>
    <lineage>
        <taxon>Bacteria</taxon>
        <taxon>Pseudomonadati</taxon>
        <taxon>Pseudomonadota</taxon>
        <taxon>Gammaproteobacteria</taxon>
        <taxon>Pseudomonadales</taxon>
        <taxon>Pseudomonadaceae</taxon>
        <taxon>Pseudomonas</taxon>
    </lineage>
</organism>
<keyword evidence="2" id="KW-0805">Transcription regulation</keyword>
<dbReference type="InterPro" id="IPR036388">
    <property type="entry name" value="WH-like_DNA-bd_sf"/>
</dbReference>
<dbReference type="GO" id="GO:0043565">
    <property type="term" value="F:sequence-specific DNA binding"/>
    <property type="evidence" value="ECO:0007669"/>
    <property type="project" value="TreeGrafter"/>
</dbReference>
<evidence type="ECO:0000313" key="7">
    <source>
        <dbReference type="Proteomes" id="UP000237194"/>
    </source>
</evidence>
<dbReference type="Gene3D" id="1.10.10.10">
    <property type="entry name" value="Winged helix-like DNA-binding domain superfamily/Winged helix DNA-binding domain"/>
    <property type="match status" value="1"/>
</dbReference>
<dbReference type="InterPro" id="IPR036390">
    <property type="entry name" value="WH_DNA-bd_sf"/>
</dbReference>
<dbReference type="SUPFAM" id="SSF46785">
    <property type="entry name" value="Winged helix' DNA-binding domain"/>
    <property type="match status" value="1"/>
</dbReference>
<dbReference type="Proteomes" id="UP000237194">
    <property type="component" value="Unassembled WGS sequence"/>
</dbReference>
<evidence type="ECO:0000256" key="3">
    <source>
        <dbReference type="ARBA" id="ARBA00023125"/>
    </source>
</evidence>
<dbReference type="AlphaFoldDB" id="A0A2S3WFW9"/>
<dbReference type="Pfam" id="PF00126">
    <property type="entry name" value="HTH_1"/>
    <property type="match status" value="1"/>
</dbReference>
<evidence type="ECO:0000256" key="4">
    <source>
        <dbReference type="ARBA" id="ARBA00023163"/>
    </source>
</evidence>
<keyword evidence="4" id="KW-0804">Transcription</keyword>
<evidence type="ECO:0000256" key="2">
    <source>
        <dbReference type="ARBA" id="ARBA00023015"/>
    </source>
</evidence>
<reference evidence="6 7" key="2">
    <citation type="submission" date="2018-03" db="EMBL/GenBank/DDBJ databases">
        <title>Draft genome of Pseudomonas putida strain KT-27.</title>
        <authorList>
            <person name="Yoshizawa S."/>
            <person name="Khan N.H."/>
            <person name="Nishimura M."/>
            <person name="Chiura H.X."/>
            <person name="Ogura Y."/>
            <person name="Hayashi T."/>
            <person name="Kogure K."/>
        </authorList>
    </citation>
    <scope>NUCLEOTIDE SEQUENCE [LARGE SCALE GENOMIC DNA]</scope>
    <source>
        <strain evidence="6 7">KT-27</strain>
    </source>
</reference>
<dbReference type="RefSeq" id="WP_103437846.1">
    <property type="nucleotide sequence ID" value="NZ_MIND01000018.1"/>
</dbReference>